<proteinExistence type="inferred from homology"/>
<keyword evidence="3" id="KW-0813">Transport</keyword>
<name>A0A291RPA7_9NOCA</name>
<dbReference type="AlphaFoldDB" id="A0A291RPA7"/>
<dbReference type="Proteomes" id="UP000221961">
    <property type="component" value="Chromosome"/>
</dbReference>
<sequence length="320" mass="34407">MTPAIRTCALTRLYGSGKTGEPGSIRALCDVDLTVRVGEVYGLLGPNGAGKTTLCRILSTVLIPTSGTARVMGHDVVADADAVKRSIGIVFGGDRGLYPRLTARENLRFWAALYGSRSRELRRRCDELLDRVGLGERAGDRVDTMSRGMKQRLHLARGLVADPPVLILDEPTSGMDPVAAHDFRALVAELRSDGRTILLTTHDMAEAEAVCDRVSLVDHGRILATRAPSEIGSLISTFERVEAEGVPDVLVGQIAALPGVVSVVTVAGNLTRVETEDVTATREVLRCLVTAGVTTISTGRPSLEEVYLHVMGDRNMRVDR</sequence>
<dbReference type="PANTHER" id="PTHR42711:SF5">
    <property type="entry name" value="ABC TRANSPORTER ATP-BINDING PROTEIN NATA"/>
    <property type="match status" value="1"/>
</dbReference>
<organism evidence="8 9">
    <name type="scientific">Nocardia terpenica</name>
    <dbReference type="NCBI Taxonomy" id="455432"/>
    <lineage>
        <taxon>Bacteria</taxon>
        <taxon>Bacillati</taxon>
        <taxon>Actinomycetota</taxon>
        <taxon>Actinomycetes</taxon>
        <taxon>Mycobacteriales</taxon>
        <taxon>Nocardiaceae</taxon>
        <taxon>Nocardia</taxon>
    </lineage>
</organism>
<dbReference type="GO" id="GO:0005524">
    <property type="term" value="F:ATP binding"/>
    <property type="evidence" value="ECO:0007669"/>
    <property type="project" value="UniProtKB-KW"/>
</dbReference>
<evidence type="ECO:0000256" key="1">
    <source>
        <dbReference type="ARBA" id="ARBA00004202"/>
    </source>
</evidence>
<evidence type="ECO:0000259" key="7">
    <source>
        <dbReference type="PROSITE" id="PS50893"/>
    </source>
</evidence>
<evidence type="ECO:0000256" key="3">
    <source>
        <dbReference type="ARBA" id="ARBA00022448"/>
    </source>
</evidence>
<comment type="subcellular location">
    <subcellularLocation>
        <location evidence="1">Cell membrane</location>
        <topology evidence="1">Peripheral membrane protein</topology>
    </subcellularLocation>
</comment>
<gene>
    <name evidence="8" type="ORF">CRH09_27570</name>
</gene>
<dbReference type="Gene3D" id="3.40.50.300">
    <property type="entry name" value="P-loop containing nucleotide triphosphate hydrolases"/>
    <property type="match status" value="1"/>
</dbReference>
<dbReference type="GeneID" id="88361061"/>
<keyword evidence="5" id="KW-0067">ATP-binding</keyword>
<dbReference type="EMBL" id="CP023778">
    <property type="protein sequence ID" value="ATL69383.1"/>
    <property type="molecule type" value="Genomic_DNA"/>
</dbReference>
<dbReference type="PANTHER" id="PTHR42711">
    <property type="entry name" value="ABC TRANSPORTER ATP-BINDING PROTEIN"/>
    <property type="match status" value="1"/>
</dbReference>
<feature type="domain" description="ABC transporter" evidence="7">
    <location>
        <begin position="5"/>
        <end position="244"/>
    </location>
</feature>
<keyword evidence="4" id="KW-0547">Nucleotide-binding</keyword>
<evidence type="ECO:0000256" key="6">
    <source>
        <dbReference type="ARBA" id="ARBA00023251"/>
    </source>
</evidence>
<reference evidence="8 9" key="1">
    <citation type="submission" date="2017-10" db="EMBL/GenBank/DDBJ databases">
        <title>Comparative genomics between pathogenic Norcardia.</title>
        <authorList>
            <person name="Zeng L."/>
        </authorList>
    </citation>
    <scope>NUCLEOTIDE SEQUENCE [LARGE SCALE GENOMIC DNA]</scope>
    <source>
        <strain evidence="8 9">NC_YFY_NT001</strain>
    </source>
</reference>
<protein>
    <submittedName>
        <fullName evidence="8">ABC transporter</fullName>
    </submittedName>
</protein>
<dbReference type="KEGG" id="ntp:CRH09_27570"/>
<dbReference type="RefSeq" id="WP_098696416.1">
    <property type="nucleotide sequence ID" value="NZ_CP023778.1"/>
</dbReference>
<evidence type="ECO:0000313" key="9">
    <source>
        <dbReference type="Proteomes" id="UP000221961"/>
    </source>
</evidence>
<keyword evidence="6" id="KW-0046">Antibiotic resistance</keyword>
<evidence type="ECO:0000256" key="5">
    <source>
        <dbReference type="ARBA" id="ARBA00022840"/>
    </source>
</evidence>
<evidence type="ECO:0000256" key="2">
    <source>
        <dbReference type="ARBA" id="ARBA00005417"/>
    </source>
</evidence>
<dbReference type="GO" id="GO:0005886">
    <property type="term" value="C:plasma membrane"/>
    <property type="evidence" value="ECO:0007669"/>
    <property type="project" value="UniProtKB-SubCell"/>
</dbReference>
<dbReference type="SMART" id="SM00382">
    <property type="entry name" value="AAA"/>
    <property type="match status" value="1"/>
</dbReference>
<evidence type="ECO:0000313" key="8">
    <source>
        <dbReference type="EMBL" id="ATL69383.1"/>
    </source>
</evidence>
<dbReference type="InterPro" id="IPR050763">
    <property type="entry name" value="ABC_transporter_ATP-binding"/>
</dbReference>
<comment type="similarity">
    <text evidence="2">Belongs to the ABC transporter superfamily.</text>
</comment>
<dbReference type="SUPFAM" id="SSF52540">
    <property type="entry name" value="P-loop containing nucleoside triphosphate hydrolases"/>
    <property type="match status" value="1"/>
</dbReference>
<dbReference type="InterPro" id="IPR003593">
    <property type="entry name" value="AAA+_ATPase"/>
</dbReference>
<dbReference type="GO" id="GO:0046677">
    <property type="term" value="P:response to antibiotic"/>
    <property type="evidence" value="ECO:0007669"/>
    <property type="project" value="UniProtKB-KW"/>
</dbReference>
<dbReference type="InterPro" id="IPR003439">
    <property type="entry name" value="ABC_transporter-like_ATP-bd"/>
</dbReference>
<dbReference type="GO" id="GO:0016887">
    <property type="term" value="F:ATP hydrolysis activity"/>
    <property type="evidence" value="ECO:0007669"/>
    <property type="project" value="InterPro"/>
</dbReference>
<evidence type="ECO:0000256" key="4">
    <source>
        <dbReference type="ARBA" id="ARBA00022741"/>
    </source>
</evidence>
<dbReference type="InterPro" id="IPR027417">
    <property type="entry name" value="P-loop_NTPase"/>
</dbReference>
<accession>A0A291RPA7</accession>
<dbReference type="PROSITE" id="PS50893">
    <property type="entry name" value="ABC_TRANSPORTER_2"/>
    <property type="match status" value="1"/>
</dbReference>
<dbReference type="Pfam" id="PF00005">
    <property type="entry name" value="ABC_tran"/>
    <property type="match status" value="1"/>
</dbReference>